<dbReference type="Proteomes" id="UP001485043">
    <property type="component" value="Unassembled WGS sequence"/>
</dbReference>
<accession>A0AAW1S6J4</accession>
<sequence length="194" mass="22085">MSWYFHPRDAPPITGWLNAHQRPLDDPDRRYDTWPFCAFLQERFGHNFVGQMWNEARQNEPPSRCAGWDFGPGLTPQLKSLAGDTNGWQRYNAVTRRSDGRWTSAGCNLCWLGFEVVNLQPMLDNAGRHPQTLTINFQATPFPEDWRAVVVLVEGDGRRHDDGPSRPSYTFSTQVVAGHDQCGGVIRQADLLGW</sequence>
<keyword evidence="2" id="KW-1185">Reference proteome</keyword>
<evidence type="ECO:0000313" key="2">
    <source>
        <dbReference type="Proteomes" id="UP001485043"/>
    </source>
</evidence>
<gene>
    <name evidence="1" type="ORF">WJX84_007805</name>
</gene>
<proteinExistence type="predicted"/>
<dbReference type="AlphaFoldDB" id="A0AAW1S6J4"/>
<comment type="caution">
    <text evidence="1">The sequence shown here is derived from an EMBL/GenBank/DDBJ whole genome shotgun (WGS) entry which is preliminary data.</text>
</comment>
<evidence type="ECO:0000313" key="1">
    <source>
        <dbReference type="EMBL" id="KAK9841898.1"/>
    </source>
</evidence>
<reference evidence="1 2" key="1">
    <citation type="journal article" date="2024" name="Nat. Commun.">
        <title>Phylogenomics reveals the evolutionary origins of lichenization in chlorophyte algae.</title>
        <authorList>
            <person name="Puginier C."/>
            <person name="Libourel C."/>
            <person name="Otte J."/>
            <person name="Skaloud P."/>
            <person name="Haon M."/>
            <person name="Grisel S."/>
            <person name="Petersen M."/>
            <person name="Berrin J.G."/>
            <person name="Delaux P.M."/>
            <person name="Dal Grande F."/>
            <person name="Keller J."/>
        </authorList>
    </citation>
    <scope>NUCLEOTIDE SEQUENCE [LARGE SCALE GENOMIC DNA]</scope>
    <source>
        <strain evidence="1 2">SAG 2523</strain>
    </source>
</reference>
<name>A0AAW1S6J4_9CHLO</name>
<protein>
    <submittedName>
        <fullName evidence="1">Uncharacterized protein</fullName>
    </submittedName>
</protein>
<organism evidence="1 2">
    <name type="scientific">Apatococcus fuscideae</name>
    <dbReference type="NCBI Taxonomy" id="2026836"/>
    <lineage>
        <taxon>Eukaryota</taxon>
        <taxon>Viridiplantae</taxon>
        <taxon>Chlorophyta</taxon>
        <taxon>core chlorophytes</taxon>
        <taxon>Trebouxiophyceae</taxon>
        <taxon>Chlorellales</taxon>
        <taxon>Chlorellaceae</taxon>
        <taxon>Apatococcus</taxon>
    </lineage>
</organism>
<dbReference type="EMBL" id="JALJOV010001756">
    <property type="protein sequence ID" value="KAK9841898.1"/>
    <property type="molecule type" value="Genomic_DNA"/>
</dbReference>